<dbReference type="Proteomes" id="UP000000269">
    <property type="component" value="Chromosome"/>
</dbReference>
<dbReference type="Gene3D" id="3.30.420.10">
    <property type="entry name" value="Ribonuclease H-like superfamily/Ribonuclease H"/>
    <property type="match status" value="1"/>
</dbReference>
<dbReference type="RefSeq" id="WP_012159140.1">
    <property type="nucleotide sequence ID" value="NC_009922.1"/>
</dbReference>
<dbReference type="InterPro" id="IPR012337">
    <property type="entry name" value="RNaseH-like_sf"/>
</dbReference>
<accession>A8MGA0</accession>
<dbReference type="EMBL" id="CP000853">
    <property type="protein sequence ID" value="ABW18828.1"/>
    <property type="molecule type" value="Genomic_DNA"/>
</dbReference>
<dbReference type="STRING" id="350688.Clos_1283"/>
<feature type="domain" description="RNase H type-1" evidence="1">
    <location>
        <begin position="2"/>
        <end position="133"/>
    </location>
</feature>
<reference evidence="3" key="1">
    <citation type="submission" date="2007-10" db="EMBL/GenBank/DDBJ databases">
        <title>Complete genome of Alkaliphilus oremlandii OhILAs.</title>
        <authorList>
            <person name="Copeland A."/>
            <person name="Lucas S."/>
            <person name="Lapidus A."/>
            <person name="Barry K."/>
            <person name="Detter J.C."/>
            <person name="Glavina del Rio T."/>
            <person name="Hammon N."/>
            <person name="Israni S."/>
            <person name="Dalin E."/>
            <person name="Tice H."/>
            <person name="Pitluck S."/>
            <person name="Chain P."/>
            <person name="Malfatti S."/>
            <person name="Shin M."/>
            <person name="Vergez L."/>
            <person name="Schmutz J."/>
            <person name="Larimer F."/>
            <person name="Land M."/>
            <person name="Hauser L."/>
            <person name="Kyrpides N."/>
            <person name="Mikhailova N."/>
            <person name="Stolz J.F."/>
            <person name="Dawson A."/>
            <person name="Fisher E."/>
            <person name="Crable B."/>
            <person name="Perera E."/>
            <person name="Lisak J."/>
            <person name="Ranganathan M."/>
            <person name="Basu P."/>
            <person name="Richardson P."/>
        </authorList>
    </citation>
    <scope>NUCLEOTIDE SEQUENCE [LARGE SCALE GENOMIC DNA]</scope>
    <source>
        <strain evidence="3">OhILAs</strain>
    </source>
</reference>
<organism evidence="2 3">
    <name type="scientific">Alkaliphilus oremlandii (strain OhILAs)</name>
    <name type="common">Clostridium oremlandii (strain OhILAs)</name>
    <dbReference type="NCBI Taxonomy" id="350688"/>
    <lineage>
        <taxon>Bacteria</taxon>
        <taxon>Bacillati</taxon>
        <taxon>Bacillota</taxon>
        <taxon>Clostridia</taxon>
        <taxon>Peptostreptococcales</taxon>
        <taxon>Natronincolaceae</taxon>
        <taxon>Alkaliphilus</taxon>
    </lineage>
</organism>
<evidence type="ECO:0000259" key="1">
    <source>
        <dbReference type="PROSITE" id="PS50879"/>
    </source>
</evidence>
<dbReference type="HOGENOM" id="CLU_095977_0_2_9"/>
<dbReference type="eggNOG" id="COG0328">
    <property type="taxonomic scope" value="Bacteria"/>
</dbReference>
<name>A8MGA0_ALKOO</name>
<dbReference type="OrthoDB" id="7845843at2"/>
<dbReference type="PANTHER" id="PTHR48475">
    <property type="entry name" value="RIBONUCLEASE H"/>
    <property type="match status" value="1"/>
</dbReference>
<dbReference type="GO" id="GO:0004523">
    <property type="term" value="F:RNA-DNA hybrid ribonuclease activity"/>
    <property type="evidence" value="ECO:0007669"/>
    <property type="project" value="InterPro"/>
</dbReference>
<dbReference type="FunFam" id="3.30.420.10:FF:000076">
    <property type="entry name" value="RBR-type E3 ubiquitin transferase"/>
    <property type="match status" value="1"/>
</dbReference>
<dbReference type="PANTHER" id="PTHR48475:SF1">
    <property type="entry name" value="RNASE H TYPE-1 DOMAIN-CONTAINING PROTEIN"/>
    <property type="match status" value="1"/>
</dbReference>
<dbReference type="Pfam" id="PF13456">
    <property type="entry name" value="RVT_3"/>
    <property type="match status" value="1"/>
</dbReference>
<dbReference type="InterPro" id="IPR002156">
    <property type="entry name" value="RNaseH_domain"/>
</dbReference>
<proteinExistence type="predicted"/>
<protein>
    <submittedName>
        <fullName evidence="2">Ribonuclease H</fullName>
    </submittedName>
</protein>
<dbReference type="SUPFAM" id="SSF53098">
    <property type="entry name" value="Ribonuclease H-like"/>
    <property type="match status" value="1"/>
</dbReference>
<evidence type="ECO:0000313" key="3">
    <source>
        <dbReference type="Proteomes" id="UP000000269"/>
    </source>
</evidence>
<dbReference type="GO" id="GO:0003676">
    <property type="term" value="F:nucleic acid binding"/>
    <property type="evidence" value="ECO:0007669"/>
    <property type="project" value="InterPro"/>
</dbReference>
<dbReference type="KEGG" id="aoe:Clos_1283"/>
<keyword evidence="3" id="KW-1185">Reference proteome</keyword>
<sequence length="134" mass="15104">MDMKEAVMYSDGGSRGNPGIAGIGVSIQDKDGNIIREISQYIGEQTNNVAEYKALSRGLEVALDLGIEKITCYLDSELVVKQIKGEYKVKNERMIPMYNMVMPLVKEFKSFSINHVRRELNKRADQLANEAMDQ</sequence>
<dbReference type="AlphaFoldDB" id="A8MGA0"/>
<gene>
    <name evidence="2" type="ordered locus">Clos_1283</name>
</gene>
<dbReference type="CDD" id="cd09279">
    <property type="entry name" value="RNase_HI_like"/>
    <property type="match status" value="1"/>
</dbReference>
<dbReference type="PROSITE" id="PS50879">
    <property type="entry name" value="RNASE_H_1"/>
    <property type="match status" value="1"/>
</dbReference>
<dbReference type="InterPro" id="IPR036397">
    <property type="entry name" value="RNaseH_sf"/>
</dbReference>
<evidence type="ECO:0000313" key="2">
    <source>
        <dbReference type="EMBL" id="ABW18828.1"/>
    </source>
</evidence>